<evidence type="ECO:0000256" key="1">
    <source>
        <dbReference type="ARBA" id="ARBA00004370"/>
    </source>
</evidence>
<dbReference type="AlphaFoldDB" id="A0A4U8UJU0"/>
<dbReference type="CDD" id="cd06667">
    <property type="entry name" value="PDZ2_MUPP1-like"/>
    <property type="match status" value="1"/>
</dbReference>
<dbReference type="FunFam" id="2.30.42.10:FF:000070">
    <property type="entry name" value="Multiple PDZ domain protein"/>
    <property type="match status" value="1"/>
</dbReference>
<sequence length="960" mass="104219">MTNFRMITTMTTTVSTCLREIGNYHEPLSSAERVDSVKKAIEQTIRQTLTEHQKLYFADINLGELRPEVVITQEPWPRLIIIGPKDIKSRSGGRLRVADRIIAVGTQLYLNDVNQQEKKQENEDQTVTVAGNDKFEEKAQRSGEKPSDVRPHADVEEEKEEQEEHEEERKKPCDAAVVEESQSSSSTPSSPASQPQQPRPPIFDNFPKTLDEAEASGKHLVLAVVRDTAQMVLTGDWTQVEIIQLPNDPSVGLGFGIVGGTSTGVVVKTILPGSAADRDKRLRAGDHILQIGRMNVHGMSSQQVATILRQQENIVELVVGRSINSSESTPNTPHCWIMSTRAALSPTTLQEQINAHLAKAHQGNGGPAATTSTTTTTANSIGAPSTSAATGALSLERPGTSAASQPSTSTIGTAGASGVVVVAAQPSSSSEAEVICHQTQPTTSASIRRGHNNEQDNDNQDHGVEVELSQELRKESKESRKLEKSVSDSSGPRKSVPNQSSSASSAASTRIDQGISLKSLQEMALTTFCRDSWIADKFEKVEVELDRDPVLGLGITVAGYVHKKEEISGVFVKSLVPNSSAHLSKGIKVHDLIIEVNDRSIERLSHADSVRMLMKSGNKVRLKMIRFAPDSQQAICLKMLQEQETETQMIDGQNATVDYVAYWKNKLGADFDVVLAEMVPDKCEDGGLGLSLEGTVDIVDGAHLCPHHYIESMRNDGPGYKSGVLKAGDELLQVNEEVLYGQSHITVRQFLTKSASHGKAVRLYVSRKAQQVNVFVPSSPEQSLPQAYPLLACTDDRIVKAKSEINLGNQKDTAWLLEQVSNKLRSRSLEPITGLAIWNCVPMIVQLEKDSKGLGFSVADYQDPVHPGDSVIVIRSLVPGGAAQADGRIVPGDRLLFVNGEDLSNCGLDRAVSVLKAAPLGVVRLGIAKPVPVDQVCSFVTSSGFKRFYKVEFTQSQNVT</sequence>
<feature type="compositionally biased region" description="Polar residues" evidence="5">
    <location>
        <begin position="437"/>
        <end position="446"/>
    </location>
</feature>
<feature type="compositionally biased region" description="Low complexity" evidence="5">
    <location>
        <begin position="367"/>
        <end position="384"/>
    </location>
</feature>
<name>A0A4U8UJU0_STECR</name>
<evidence type="ECO:0000256" key="2">
    <source>
        <dbReference type="ARBA" id="ARBA00022553"/>
    </source>
</evidence>
<dbReference type="InterPro" id="IPR036034">
    <property type="entry name" value="PDZ_sf"/>
</dbReference>
<organism evidence="7 8">
    <name type="scientific">Steinernema carpocapsae</name>
    <name type="common">Entomopathogenic nematode</name>
    <dbReference type="NCBI Taxonomy" id="34508"/>
    <lineage>
        <taxon>Eukaryota</taxon>
        <taxon>Metazoa</taxon>
        <taxon>Ecdysozoa</taxon>
        <taxon>Nematoda</taxon>
        <taxon>Chromadorea</taxon>
        <taxon>Rhabditida</taxon>
        <taxon>Tylenchina</taxon>
        <taxon>Panagrolaimomorpha</taxon>
        <taxon>Strongyloidoidea</taxon>
        <taxon>Steinernematidae</taxon>
        <taxon>Steinernema</taxon>
    </lineage>
</organism>
<feature type="domain" description="PDZ" evidence="6">
    <location>
        <begin position="677"/>
        <end position="754"/>
    </location>
</feature>
<dbReference type="GO" id="GO:0016020">
    <property type="term" value="C:membrane"/>
    <property type="evidence" value="ECO:0007669"/>
    <property type="project" value="UniProtKB-SubCell"/>
</dbReference>
<dbReference type="OrthoDB" id="6022242at2759"/>
<dbReference type="PROSITE" id="PS50106">
    <property type="entry name" value="PDZ"/>
    <property type="match status" value="4"/>
</dbReference>
<dbReference type="CDD" id="cd06669">
    <property type="entry name" value="PDZ5_MUPP1-like"/>
    <property type="match status" value="1"/>
</dbReference>
<dbReference type="PANTHER" id="PTHR19964:SF92">
    <property type="entry name" value="PATJ HOMOLOG"/>
    <property type="match status" value="1"/>
</dbReference>
<dbReference type="PANTHER" id="PTHR19964">
    <property type="entry name" value="MULTIPLE PDZ DOMAIN PROTEIN"/>
    <property type="match status" value="1"/>
</dbReference>
<evidence type="ECO:0000313" key="7">
    <source>
        <dbReference type="EMBL" id="TMS32407.1"/>
    </source>
</evidence>
<dbReference type="Gene3D" id="2.30.42.10">
    <property type="match status" value="4"/>
</dbReference>
<feature type="region of interest" description="Disordered" evidence="5">
    <location>
        <begin position="359"/>
        <end position="385"/>
    </location>
</feature>
<dbReference type="EMBL" id="CM016762">
    <property type="protein sequence ID" value="TMS32407.1"/>
    <property type="molecule type" value="Genomic_DNA"/>
</dbReference>
<dbReference type="EMBL" id="AZBU02000001">
    <property type="protein sequence ID" value="TMS32407.1"/>
    <property type="molecule type" value="Genomic_DNA"/>
</dbReference>
<feature type="compositionally biased region" description="Acidic residues" evidence="5">
    <location>
        <begin position="155"/>
        <end position="166"/>
    </location>
</feature>
<accession>A0A4U8UJU0</accession>
<evidence type="ECO:0000256" key="4">
    <source>
        <dbReference type="ARBA" id="ARBA00023136"/>
    </source>
</evidence>
<evidence type="ECO:0000313" key="8">
    <source>
        <dbReference type="Proteomes" id="UP000298663"/>
    </source>
</evidence>
<feature type="compositionally biased region" description="Basic and acidic residues" evidence="5">
    <location>
        <begin position="133"/>
        <end position="154"/>
    </location>
</feature>
<comment type="subcellular location">
    <subcellularLocation>
        <location evidence="1">Membrane</location>
    </subcellularLocation>
</comment>
<dbReference type="SUPFAM" id="SSF50156">
    <property type="entry name" value="PDZ domain-like"/>
    <property type="match status" value="4"/>
</dbReference>
<feature type="domain" description="PDZ" evidence="6">
    <location>
        <begin position="844"/>
        <end position="919"/>
    </location>
</feature>
<dbReference type="Pfam" id="PF00595">
    <property type="entry name" value="PDZ"/>
    <property type="match status" value="4"/>
</dbReference>
<evidence type="ECO:0000256" key="3">
    <source>
        <dbReference type="ARBA" id="ARBA00022737"/>
    </source>
</evidence>
<feature type="domain" description="PDZ" evidence="6">
    <location>
        <begin position="542"/>
        <end position="628"/>
    </location>
</feature>
<comment type="caution">
    <text evidence="7">The sequence shown here is derived from an EMBL/GenBank/DDBJ whole genome shotgun (WGS) entry which is preliminary data.</text>
</comment>
<protein>
    <recommendedName>
        <fullName evidence="6">PDZ domain-containing protein</fullName>
    </recommendedName>
</protein>
<reference evidence="7 8" key="2">
    <citation type="journal article" date="2019" name="G3 (Bethesda)">
        <title>Hybrid Assembly of the Genome of the Entomopathogenic Nematode Steinernema carpocapsae Identifies the X-Chromosome.</title>
        <authorList>
            <person name="Serra L."/>
            <person name="Macchietto M."/>
            <person name="Macias-Munoz A."/>
            <person name="McGill C.J."/>
            <person name="Rodriguez I.M."/>
            <person name="Rodriguez B."/>
            <person name="Murad R."/>
            <person name="Mortazavi A."/>
        </authorList>
    </citation>
    <scope>NUCLEOTIDE SEQUENCE [LARGE SCALE GENOMIC DNA]</scope>
    <source>
        <strain evidence="7 8">ALL</strain>
    </source>
</reference>
<keyword evidence="3" id="KW-0677">Repeat</keyword>
<reference evidence="7 8" key="1">
    <citation type="journal article" date="2015" name="Genome Biol.">
        <title>Comparative genomics of Steinernema reveals deeply conserved gene regulatory networks.</title>
        <authorList>
            <person name="Dillman A.R."/>
            <person name="Macchietto M."/>
            <person name="Porter C.F."/>
            <person name="Rogers A."/>
            <person name="Williams B."/>
            <person name="Antoshechkin I."/>
            <person name="Lee M.M."/>
            <person name="Goodwin Z."/>
            <person name="Lu X."/>
            <person name="Lewis E.E."/>
            <person name="Goodrich-Blair H."/>
            <person name="Stock S.P."/>
            <person name="Adams B.J."/>
            <person name="Sternberg P.W."/>
            <person name="Mortazavi A."/>
        </authorList>
    </citation>
    <scope>NUCLEOTIDE SEQUENCE [LARGE SCALE GENOMIC DNA]</scope>
    <source>
        <strain evidence="7 8">ALL</strain>
    </source>
</reference>
<dbReference type="SMART" id="SM00228">
    <property type="entry name" value="PDZ"/>
    <property type="match status" value="4"/>
</dbReference>
<dbReference type="Proteomes" id="UP000298663">
    <property type="component" value="Chromosome X"/>
</dbReference>
<dbReference type="STRING" id="34508.A0A4U8UJU0"/>
<gene>
    <name evidence="7" type="ORF">L596_000249</name>
</gene>
<feature type="region of interest" description="Disordered" evidence="5">
    <location>
        <begin position="115"/>
        <end position="208"/>
    </location>
</feature>
<feature type="compositionally biased region" description="Basic and acidic residues" evidence="5">
    <location>
        <begin position="451"/>
        <end position="486"/>
    </location>
</feature>
<keyword evidence="8" id="KW-1185">Reference proteome</keyword>
<proteinExistence type="predicted"/>
<feature type="domain" description="PDZ" evidence="6">
    <location>
        <begin position="242"/>
        <end position="323"/>
    </location>
</feature>
<feature type="compositionally biased region" description="Low complexity" evidence="5">
    <location>
        <begin position="181"/>
        <end position="196"/>
    </location>
</feature>
<dbReference type="InterPro" id="IPR001478">
    <property type="entry name" value="PDZ"/>
</dbReference>
<dbReference type="InterPro" id="IPR051342">
    <property type="entry name" value="PDZ_scaffold"/>
</dbReference>
<keyword evidence="4" id="KW-0472">Membrane</keyword>
<feature type="compositionally biased region" description="Polar residues" evidence="5">
    <location>
        <begin position="487"/>
        <end position="499"/>
    </location>
</feature>
<evidence type="ECO:0000256" key="5">
    <source>
        <dbReference type="SAM" id="MobiDB-lite"/>
    </source>
</evidence>
<feature type="region of interest" description="Disordered" evidence="5">
    <location>
        <begin position="430"/>
        <end position="508"/>
    </location>
</feature>
<evidence type="ECO:0000259" key="6">
    <source>
        <dbReference type="PROSITE" id="PS50106"/>
    </source>
</evidence>
<keyword evidence="2" id="KW-0597">Phosphoprotein</keyword>